<protein>
    <recommendedName>
        <fullName evidence="2">DUF2059 domain-containing protein</fullName>
    </recommendedName>
</protein>
<dbReference type="EMBL" id="FRCX01000009">
    <property type="protein sequence ID" value="SHN38462.1"/>
    <property type="molecule type" value="Genomic_DNA"/>
</dbReference>
<dbReference type="OrthoDB" id="8589964at2"/>
<dbReference type="InterPro" id="IPR018637">
    <property type="entry name" value="DUF2059"/>
</dbReference>
<dbReference type="RefSeq" id="WP_072787324.1">
    <property type="nucleotide sequence ID" value="NZ_FRCX01000009.1"/>
</dbReference>
<organism evidence="3 4">
    <name type="scientific">Duganella sacchari</name>
    <dbReference type="NCBI Taxonomy" id="551987"/>
    <lineage>
        <taxon>Bacteria</taxon>
        <taxon>Pseudomonadati</taxon>
        <taxon>Pseudomonadota</taxon>
        <taxon>Betaproteobacteria</taxon>
        <taxon>Burkholderiales</taxon>
        <taxon>Oxalobacteraceae</taxon>
        <taxon>Telluria group</taxon>
        <taxon>Duganella</taxon>
    </lineage>
</organism>
<feature type="domain" description="DUF2059" evidence="2">
    <location>
        <begin position="111"/>
        <end position="163"/>
    </location>
</feature>
<name>A0A1M7R1H5_9BURK</name>
<evidence type="ECO:0000259" key="2">
    <source>
        <dbReference type="Pfam" id="PF09832"/>
    </source>
</evidence>
<accession>A0A1M7R1H5</accession>
<gene>
    <name evidence="3" type="ORF">SAMN05192549_109130</name>
</gene>
<dbReference type="Pfam" id="PF09832">
    <property type="entry name" value="DUF2059"/>
    <property type="match status" value="1"/>
</dbReference>
<dbReference type="AlphaFoldDB" id="A0A1M7R1H5"/>
<evidence type="ECO:0000313" key="3">
    <source>
        <dbReference type="EMBL" id="SHN38462.1"/>
    </source>
</evidence>
<evidence type="ECO:0000313" key="4">
    <source>
        <dbReference type="Proteomes" id="UP000184339"/>
    </source>
</evidence>
<dbReference type="STRING" id="551987.SAMN05192549_109130"/>
<evidence type="ECO:0000256" key="1">
    <source>
        <dbReference type="SAM" id="SignalP"/>
    </source>
</evidence>
<proteinExistence type="predicted"/>
<feature type="signal peptide" evidence="1">
    <location>
        <begin position="1"/>
        <end position="22"/>
    </location>
</feature>
<reference evidence="4" key="1">
    <citation type="submission" date="2016-11" db="EMBL/GenBank/DDBJ databases">
        <authorList>
            <person name="Varghese N."/>
            <person name="Submissions S."/>
        </authorList>
    </citation>
    <scope>NUCLEOTIDE SEQUENCE [LARGE SCALE GENOMIC DNA]</scope>
    <source>
        <strain evidence="4">Sac-22</strain>
    </source>
</reference>
<keyword evidence="1" id="KW-0732">Signal</keyword>
<sequence length="181" mass="19332">MKKIVASLVTSLALIGAAPVYAQAPAADPAAMAAAKELFESMNYRSVMIGAMQQMSQSIGASMHAGAEASIKNNPKLSADDKQKALAQMEAELPGAINTMQAVMSDPALVDEIMAETVPLYARNFSAAELKQITAFYRTPVGAKMLSSMPKLMGEGMQLGQLIVQRRLGPLMQKMQQQQAK</sequence>
<feature type="chain" id="PRO_5012703591" description="DUF2059 domain-containing protein" evidence="1">
    <location>
        <begin position="23"/>
        <end position="181"/>
    </location>
</feature>
<dbReference type="Proteomes" id="UP000184339">
    <property type="component" value="Unassembled WGS sequence"/>
</dbReference>
<keyword evidence="4" id="KW-1185">Reference proteome</keyword>